<dbReference type="Proteomes" id="UP000464718">
    <property type="component" value="Chromosome i"/>
</dbReference>
<dbReference type="AlphaFoldDB" id="A0A2R9VJ94"/>
<reference evidence="1" key="1">
    <citation type="journal article" date="2018" name="Genome Biol.">
        <title>SKESA: strategic k-mer extension for scrupulous assemblies.</title>
        <authorList>
            <person name="Souvorov A."/>
            <person name="Agarwala R."/>
            <person name="Lipman D.J."/>
        </authorList>
    </citation>
    <scope>NUCLEOTIDE SEQUENCE</scope>
    <source>
        <strain evidence="1">1930</strain>
    </source>
</reference>
<dbReference type="EMBL" id="DACQKT010000005">
    <property type="protein sequence ID" value="HAS6677918.1"/>
    <property type="molecule type" value="Genomic_DNA"/>
</dbReference>
<evidence type="ECO:0000313" key="2">
    <source>
        <dbReference type="EMBL" id="QHH07893.1"/>
    </source>
</evidence>
<accession>A0A2R9VJ94</accession>
<name>A0A2R9VJ94_VIBPH</name>
<dbReference type="OrthoDB" id="5889187at2"/>
<gene>
    <name evidence="2" type="ORF">EHC69_00270</name>
    <name evidence="1" type="ORF">I7278_13945</name>
</gene>
<organism evidence="1">
    <name type="scientific">Vibrio parahaemolyticus</name>
    <dbReference type="NCBI Taxonomy" id="670"/>
    <lineage>
        <taxon>Bacteria</taxon>
        <taxon>Pseudomonadati</taxon>
        <taxon>Pseudomonadota</taxon>
        <taxon>Gammaproteobacteria</taxon>
        <taxon>Vibrionales</taxon>
        <taxon>Vibrionaceae</taxon>
        <taxon>Vibrio</taxon>
    </lineage>
</organism>
<sequence length="30" mass="3476">MCLLHFHTLHSELVGKVIMAAKRQKNVNKE</sequence>
<evidence type="ECO:0000313" key="1">
    <source>
        <dbReference type="EMBL" id="HAS6677918.1"/>
    </source>
</evidence>
<reference evidence="1" key="3">
    <citation type="submission" date="2019-12" db="EMBL/GenBank/DDBJ databases">
        <authorList>
            <consortium name="NCBI Pathogen Detection Project"/>
        </authorList>
    </citation>
    <scope>NUCLEOTIDE SEQUENCE</scope>
    <source>
        <strain evidence="1">1930</strain>
    </source>
</reference>
<evidence type="ECO:0000313" key="3">
    <source>
        <dbReference type="Proteomes" id="UP000464718"/>
    </source>
</evidence>
<dbReference type="EMBL" id="CP034298">
    <property type="protein sequence ID" value="QHH07893.1"/>
    <property type="molecule type" value="Genomic_DNA"/>
</dbReference>
<reference evidence="2 3" key="2">
    <citation type="submission" date="2018-12" db="EMBL/GenBank/DDBJ databases">
        <title>Genomic insights into the evolutionary origins and pathogenicity of five Vibrio parahaemolyticus strains isolated from the shrimp with acute hepatopancreatic necrosis disease (AHPND).</title>
        <authorList>
            <person name="Yang Q."/>
            <person name="Dong X."/>
            <person name="Xie G."/>
            <person name="Fu S."/>
            <person name="Zou P."/>
            <person name="Sun J."/>
            <person name="Wang Y."/>
            <person name="Huang J."/>
        </authorList>
    </citation>
    <scope>NUCLEOTIDE SEQUENCE [LARGE SCALE GENOMIC DNA]</scope>
    <source>
        <strain evidence="2 3">20160303005-1</strain>
    </source>
</reference>
<proteinExistence type="predicted"/>
<dbReference type="Proteomes" id="UP000856022">
    <property type="component" value="Unassembled WGS sequence"/>
</dbReference>
<protein>
    <submittedName>
        <fullName evidence="1">Uncharacterized protein</fullName>
    </submittedName>
</protein>